<proteinExistence type="predicted"/>
<reference evidence="3" key="1">
    <citation type="submission" date="2011-12" db="EMBL/GenBank/DDBJ databases">
        <title>The complete genome of chromosome of Sulfobacillus acidophilus DSM 10332.</title>
        <authorList>
            <person name="Lucas S."/>
            <person name="Han J."/>
            <person name="Lapidus A."/>
            <person name="Bruce D."/>
            <person name="Goodwin L."/>
            <person name="Pitluck S."/>
            <person name="Peters L."/>
            <person name="Kyrpides N."/>
            <person name="Mavromatis K."/>
            <person name="Ivanova N."/>
            <person name="Mikhailova N."/>
            <person name="Chertkov O."/>
            <person name="Saunders E."/>
            <person name="Detter J.C."/>
            <person name="Tapia R."/>
            <person name="Han C."/>
            <person name="Land M."/>
            <person name="Hauser L."/>
            <person name="Markowitz V."/>
            <person name="Cheng J.-F."/>
            <person name="Hugenholtz P."/>
            <person name="Woyke T."/>
            <person name="Wu D."/>
            <person name="Pukall R."/>
            <person name="Gehrich-Schroeter G."/>
            <person name="Schneider S."/>
            <person name="Klenk H.-P."/>
            <person name="Eisen J.A."/>
        </authorList>
    </citation>
    <scope>NUCLEOTIDE SEQUENCE [LARGE SCALE GENOMIC DNA]</scope>
    <source>
        <strain evidence="3">ATCC 700253 / DSM 10332 / NAL</strain>
    </source>
</reference>
<protein>
    <submittedName>
        <fullName evidence="2">Uncharacterized protein</fullName>
    </submittedName>
</protein>
<evidence type="ECO:0000256" key="1">
    <source>
        <dbReference type="SAM" id="Phobius"/>
    </source>
</evidence>
<keyword evidence="1" id="KW-0472">Membrane</keyword>
<dbReference type="HOGENOM" id="CLU_2636710_0_0_9"/>
<feature type="transmembrane region" description="Helical" evidence="1">
    <location>
        <begin position="55"/>
        <end position="71"/>
    </location>
</feature>
<reference evidence="2 3" key="2">
    <citation type="journal article" date="2012" name="Stand. Genomic Sci.">
        <title>Complete genome sequence of the moderately thermophilic mineral-sulfide-oxidizing firmicute Sulfobacillus acidophilus type strain (NAL(T)).</title>
        <authorList>
            <person name="Anderson I."/>
            <person name="Chertkov O."/>
            <person name="Chen A."/>
            <person name="Saunders E."/>
            <person name="Lapidus A."/>
            <person name="Nolan M."/>
            <person name="Lucas S."/>
            <person name="Hammon N."/>
            <person name="Deshpande S."/>
            <person name="Cheng J.F."/>
            <person name="Han C."/>
            <person name="Tapia R."/>
            <person name="Goodwin L.A."/>
            <person name="Pitluck S."/>
            <person name="Liolios K."/>
            <person name="Pagani I."/>
            <person name="Ivanova N."/>
            <person name="Mikhailova N."/>
            <person name="Pati A."/>
            <person name="Palaniappan K."/>
            <person name="Land M."/>
            <person name="Pan C."/>
            <person name="Rohde M."/>
            <person name="Pukall R."/>
            <person name="Goker M."/>
            <person name="Detter J.C."/>
            <person name="Woyke T."/>
            <person name="Bristow J."/>
            <person name="Eisen J.A."/>
            <person name="Markowitz V."/>
            <person name="Hugenholtz P."/>
            <person name="Kyrpides N.C."/>
            <person name="Klenk H.P."/>
            <person name="Mavromatis K."/>
        </authorList>
    </citation>
    <scope>NUCLEOTIDE SEQUENCE [LARGE SCALE GENOMIC DNA]</scope>
    <source>
        <strain evidence="3">ATCC 700253 / DSM 10332 / NAL</strain>
    </source>
</reference>
<dbReference type="STRING" id="679936.Sulac_1063"/>
<keyword evidence="3" id="KW-1185">Reference proteome</keyword>
<evidence type="ECO:0000313" key="2">
    <source>
        <dbReference type="EMBL" id="AEW04563.1"/>
    </source>
</evidence>
<accession>G8TTX2</accession>
<dbReference type="PATRIC" id="fig|679936.5.peg.1122"/>
<dbReference type="KEGG" id="sap:Sulac_1063"/>
<organism evidence="2 3">
    <name type="scientific">Sulfobacillus acidophilus (strain ATCC 700253 / DSM 10332 / NAL)</name>
    <dbReference type="NCBI Taxonomy" id="679936"/>
    <lineage>
        <taxon>Bacteria</taxon>
        <taxon>Bacillati</taxon>
        <taxon>Bacillota</taxon>
        <taxon>Clostridia</taxon>
        <taxon>Eubacteriales</taxon>
        <taxon>Clostridiales Family XVII. Incertae Sedis</taxon>
        <taxon>Sulfobacillus</taxon>
    </lineage>
</organism>
<keyword evidence="1" id="KW-0812">Transmembrane</keyword>
<dbReference type="EMBL" id="CP003179">
    <property type="protein sequence ID" value="AEW04563.1"/>
    <property type="molecule type" value="Genomic_DNA"/>
</dbReference>
<name>G8TTX2_SULAD</name>
<dbReference type="Proteomes" id="UP000005439">
    <property type="component" value="Chromosome"/>
</dbReference>
<dbReference type="AlphaFoldDB" id="G8TTX2"/>
<sequence length="77" mass="8311">MWMGWAEIVLGVLGLIAAATGRSHRSTGVIALGLGLMGVSRLLPSGRWHGSLLDLGGVLILFGLGMMLSVWRRQRRQ</sequence>
<evidence type="ECO:0000313" key="3">
    <source>
        <dbReference type="Proteomes" id="UP000005439"/>
    </source>
</evidence>
<gene>
    <name evidence="2" type="ordered locus">Sulac_1063</name>
</gene>
<keyword evidence="1" id="KW-1133">Transmembrane helix</keyword>